<dbReference type="InterPro" id="IPR025158">
    <property type="entry name" value="Mg_chelat-rel_C"/>
</dbReference>
<dbReference type="SUPFAM" id="SSF54211">
    <property type="entry name" value="Ribosomal protein S5 domain 2-like"/>
    <property type="match status" value="1"/>
</dbReference>
<dbReference type="InterPro" id="IPR000523">
    <property type="entry name" value="Mg_chelatse_chII-like_cat_dom"/>
</dbReference>
<comment type="similarity">
    <text evidence="1">Belongs to the Mg-chelatase subunits D/I family. ComM subfamily.</text>
</comment>
<dbReference type="EMBL" id="CZBU01000003">
    <property type="protein sequence ID" value="CUQ76854.1"/>
    <property type="molecule type" value="Genomic_DNA"/>
</dbReference>
<accession>A0A174YP16</accession>
<evidence type="ECO:0000256" key="1">
    <source>
        <dbReference type="ARBA" id="ARBA00006354"/>
    </source>
</evidence>
<feature type="domain" description="AAA+ ATPase" evidence="2">
    <location>
        <begin position="212"/>
        <end position="394"/>
    </location>
</feature>
<proteinExistence type="inferred from homology"/>
<dbReference type="AlphaFoldDB" id="A0A174YP16"/>
<dbReference type="Proteomes" id="UP000095621">
    <property type="component" value="Unassembled WGS sequence"/>
</dbReference>
<dbReference type="InterPro" id="IPR020568">
    <property type="entry name" value="Ribosomal_Su5_D2-typ_SF"/>
</dbReference>
<dbReference type="InterPro" id="IPR004482">
    <property type="entry name" value="Mg_chelat-rel"/>
</dbReference>
<dbReference type="Pfam" id="PF13335">
    <property type="entry name" value="Mg_chelatase_C"/>
    <property type="match status" value="1"/>
</dbReference>
<dbReference type="SUPFAM" id="SSF52540">
    <property type="entry name" value="P-loop containing nucleoside triphosphate hydrolases"/>
    <property type="match status" value="1"/>
</dbReference>
<reference evidence="5 6" key="1">
    <citation type="submission" date="2015-09" db="EMBL/GenBank/DDBJ databases">
        <authorList>
            <consortium name="Pathogen Informatics"/>
        </authorList>
    </citation>
    <scope>NUCLEOTIDE SEQUENCE [LARGE SCALE GENOMIC DNA]</scope>
    <source>
        <strain evidence="3 5">2789STDY5834875</strain>
        <strain evidence="4 6">2789STDY5834878</strain>
    </source>
</reference>
<dbReference type="InterPro" id="IPR027417">
    <property type="entry name" value="P-loop_NTPase"/>
</dbReference>
<evidence type="ECO:0000313" key="3">
    <source>
        <dbReference type="EMBL" id="CUQ76854.1"/>
    </source>
</evidence>
<dbReference type="Gene3D" id="3.30.230.10">
    <property type="match status" value="1"/>
</dbReference>
<dbReference type="PANTHER" id="PTHR32039:SF7">
    <property type="entry name" value="COMPETENCE PROTEIN COMM"/>
    <property type="match status" value="1"/>
</dbReference>
<dbReference type="RefSeq" id="WP_022097365.1">
    <property type="nucleotide sequence ID" value="NZ_CABIXW010000002.1"/>
</dbReference>
<dbReference type="Pfam" id="PF13541">
    <property type="entry name" value="ChlI"/>
    <property type="match status" value="1"/>
</dbReference>
<sequence>MYSSVLSGVLYGLKAEIVRVEVDVGNGIPSFEMSGFLSNEVKEARERVRVAIRNSGYELPPQRIVVNISPADIRKCGTGFDLPIALAILSANGYIDEVNVDNMIILGELSLDGSINGVSGVLPCVCEAKKSGISKALIPVSNYNEGRIVEKVNIIPTNSLKMAVQYINNGIIENQRQDNPEQCRTTDKQEINYADICGQEAAKRATMIAVAGMHNIMYIGPPGSGKTMMAKRIPSIMPDMTFDEKLAVTNIYSVAGQLGEYGGLVEDRPFRAPYHNVTKSSFFGGGMFPRPGEITLAGKGVLFLDEMTEFKPEILEGLRQPLEDKDITIVRMGRTYTYPADFMLVGAMNPCKCGYYPDRSRCNCSEQDIKRYIGKISMPLWDRFDMCIKTDEIGYEQIRCSSDNGNVPDSESMKQAVMRARLAQLKRFNGMNIKYNSQMSTGDMKRFCRLGEEEEKLIKRIFAKKRLTARGYSKILKTARTIADIDGNVNITTANISEAFYYRGIPEVTIH</sequence>
<dbReference type="InterPro" id="IPR014721">
    <property type="entry name" value="Ribsml_uS5_D2-typ_fold_subgr"/>
</dbReference>
<name>A0A174YP16_9FIRM</name>
<dbReference type="SMART" id="SM00382">
    <property type="entry name" value="AAA"/>
    <property type="match status" value="1"/>
</dbReference>
<dbReference type="GO" id="GO:0005524">
    <property type="term" value="F:ATP binding"/>
    <property type="evidence" value="ECO:0007669"/>
    <property type="project" value="InterPro"/>
</dbReference>
<dbReference type="PANTHER" id="PTHR32039">
    <property type="entry name" value="MAGNESIUM-CHELATASE SUBUNIT CHLI"/>
    <property type="match status" value="1"/>
</dbReference>
<evidence type="ECO:0000259" key="2">
    <source>
        <dbReference type="SMART" id="SM00382"/>
    </source>
</evidence>
<dbReference type="NCBIfam" id="TIGR00368">
    <property type="entry name" value="YifB family Mg chelatase-like AAA ATPase"/>
    <property type="match status" value="1"/>
</dbReference>
<dbReference type="InterPro" id="IPR003593">
    <property type="entry name" value="AAA+_ATPase"/>
</dbReference>
<gene>
    <name evidence="3" type="primary">comM</name>
    <name evidence="3" type="ORF">ERS852490_01284</name>
    <name evidence="4" type="ORF">ERS852492_00618</name>
</gene>
<evidence type="ECO:0000313" key="6">
    <source>
        <dbReference type="Proteomes" id="UP000095780"/>
    </source>
</evidence>
<organism evidence="3 5">
    <name type="scientific">Lachnospira eligens</name>
    <dbReference type="NCBI Taxonomy" id="39485"/>
    <lineage>
        <taxon>Bacteria</taxon>
        <taxon>Bacillati</taxon>
        <taxon>Bacillota</taxon>
        <taxon>Clostridia</taxon>
        <taxon>Lachnospirales</taxon>
        <taxon>Lachnospiraceae</taxon>
        <taxon>Lachnospira</taxon>
    </lineage>
</organism>
<dbReference type="InterPro" id="IPR045006">
    <property type="entry name" value="CHLI-like"/>
</dbReference>
<evidence type="ECO:0000313" key="5">
    <source>
        <dbReference type="Proteomes" id="UP000095621"/>
    </source>
</evidence>
<dbReference type="Gene3D" id="3.40.50.300">
    <property type="entry name" value="P-loop containing nucleotide triphosphate hydrolases"/>
    <property type="match status" value="1"/>
</dbReference>
<dbReference type="Proteomes" id="UP000095780">
    <property type="component" value="Unassembled WGS sequence"/>
</dbReference>
<dbReference type="EMBL" id="CZBV01000002">
    <property type="protein sequence ID" value="CUQ80967.1"/>
    <property type="molecule type" value="Genomic_DNA"/>
</dbReference>
<evidence type="ECO:0000313" key="4">
    <source>
        <dbReference type="EMBL" id="CUQ80967.1"/>
    </source>
</evidence>
<protein>
    <submittedName>
        <fullName evidence="3">Competence protein ComM</fullName>
    </submittedName>
</protein>
<dbReference type="Pfam" id="PF01078">
    <property type="entry name" value="Mg_chelatase"/>
    <property type="match status" value="1"/>
</dbReference>